<reference evidence="3" key="1">
    <citation type="submission" date="2016-06" db="UniProtKB">
        <authorList>
            <consortium name="WormBaseParasite"/>
        </authorList>
    </citation>
    <scope>IDENTIFICATION</scope>
</reference>
<protein>
    <submittedName>
        <fullName evidence="1 3">Uncharacterized protein</fullName>
    </submittedName>
</protein>
<evidence type="ECO:0000313" key="1">
    <source>
        <dbReference type="EMBL" id="VDM46215.1"/>
    </source>
</evidence>
<evidence type="ECO:0000313" key="3">
    <source>
        <dbReference type="WBParaSite" id="TCNE_0001489401-mRNA-1"/>
    </source>
</evidence>
<gene>
    <name evidence="1" type="ORF">TCNE_LOCUS14894</name>
</gene>
<accession>A0A183V2C4</accession>
<proteinExistence type="predicted"/>
<organism evidence="2 3">
    <name type="scientific">Toxocara canis</name>
    <name type="common">Canine roundworm</name>
    <dbReference type="NCBI Taxonomy" id="6265"/>
    <lineage>
        <taxon>Eukaryota</taxon>
        <taxon>Metazoa</taxon>
        <taxon>Ecdysozoa</taxon>
        <taxon>Nematoda</taxon>
        <taxon>Chromadorea</taxon>
        <taxon>Rhabditida</taxon>
        <taxon>Spirurina</taxon>
        <taxon>Ascaridomorpha</taxon>
        <taxon>Ascaridoidea</taxon>
        <taxon>Toxocaridae</taxon>
        <taxon>Toxocara</taxon>
    </lineage>
</organism>
<reference evidence="1 2" key="2">
    <citation type="submission" date="2018-11" db="EMBL/GenBank/DDBJ databases">
        <authorList>
            <consortium name="Pathogen Informatics"/>
        </authorList>
    </citation>
    <scope>NUCLEOTIDE SEQUENCE [LARGE SCALE GENOMIC DNA]</scope>
</reference>
<dbReference type="EMBL" id="UYWY01022512">
    <property type="protein sequence ID" value="VDM46215.1"/>
    <property type="molecule type" value="Genomic_DNA"/>
</dbReference>
<dbReference type="Proteomes" id="UP000050794">
    <property type="component" value="Unassembled WGS sequence"/>
</dbReference>
<sequence length="111" mass="12422">MMGLSGLPTTEQLLMTAIRKIWTERVIDPGTSRDLSHPERESCCPPWLCPKRSEFCSDSRIFAVMTIAVNLISYLEISFHQICLHAGVPLRPPPLANIGLRVESIDFLLAT</sequence>
<keyword evidence="2" id="KW-1185">Reference proteome</keyword>
<name>A0A183V2C4_TOXCA</name>
<dbReference type="AlphaFoldDB" id="A0A183V2C4"/>
<evidence type="ECO:0000313" key="2">
    <source>
        <dbReference type="Proteomes" id="UP000050794"/>
    </source>
</evidence>
<dbReference type="WBParaSite" id="TCNE_0001489401-mRNA-1">
    <property type="protein sequence ID" value="TCNE_0001489401-mRNA-1"/>
    <property type="gene ID" value="TCNE_0001489401"/>
</dbReference>